<protein>
    <submittedName>
        <fullName evidence="2">Uncharacterized protein</fullName>
    </submittedName>
</protein>
<reference evidence="3" key="1">
    <citation type="submission" date="2020-06" db="EMBL/GenBank/DDBJ databases">
        <title>Draft genomic sequence of Geomonas sp. Red330.</title>
        <authorList>
            <person name="Itoh H."/>
            <person name="Zhenxing X."/>
            <person name="Ushijima N."/>
            <person name="Masuda Y."/>
            <person name="Shiratori Y."/>
            <person name="Senoo K."/>
        </authorList>
    </citation>
    <scope>NUCLEOTIDE SEQUENCE [LARGE SCALE GENOMIC DNA]</scope>
    <source>
        <strain evidence="3">Red330</strain>
    </source>
</reference>
<keyword evidence="3" id="KW-1185">Reference proteome</keyword>
<dbReference type="Proteomes" id="UP000556026">
    <property type="component" value="Unassembled WGS sequence"/>
</dbReference>
<accession>A0A6V8MPT6</accession>
<feature type="chain" id="PRO_5027783263" evidence="1">
    <location>
        <begin position="26"/>
        <end position="133"/>
    </location>
</feature>
<organism evidence="2 3">
    <name type="scientific">Geomonas silvestris</name>
    <dbReference type="NCBI Taxonomy" id="2740184"/>
    <lineage>
        <taxon>Bacteria</taxon>
        <taxon>Pseudomonadati</taxon>
        <taxon>Thermodesulfobacteriota</taxon>
        <taxon>Desulfuromonadia</taxon>
        <taxon>Geobacterales</taxon>
        <taxon>Geobacteraceae</taxon>
        <taxon>Geomonas</taxon>
    </lineage>
</organism>
<proteinExistence type="predicted"/>
<evidence type="ECO:0000313" key="2">
    <source>
        <dbReference type="EMBL" id="GFO61723.1"/>
    </source>
</evidence>
<evidence type="ECO:0000313" key="3">
    <source>
        <dbReference type="Proteomes" id="UP000556026"/>
    </source>
</evidence>
<name>A0A6V8MPT6_9BACT</name>
<feature type="signal peptide" evidence="1">
    <location>
        <begin position="1"/>
        <end position="25"/>
    </location>
</feature>
<dbReference type="AlphaFoldDB" id="A0A6V8MPT6"/>
<comment type="caution">
    <text evidence="2">The sequence shown here is derived from an EMBL/GenBank/DDBJ whole genome shotgun (WGS) entry which is preliminary data.</text>
</comment>
<gene>
    <name evidence="2" type="ORF">GMST_40480</name>
</gene>
<keyword evidence="1" id="KW-0732">Signal</keyword>
<dbReference type="RefSeq" id="WP_183356510.1">
    <property type="nucleotide sequence ID" value="NZ_BLXX01000018.1"/>
</dbReference>
<evidence type="ECO:0000256" key="1">
    <source>
        <dbReference type="SAM" id="SignalP"/>
    </source>
</evidence>
<dbReference type="EMBL" id="BLXX01000018">
    <property type="protein sequence ID" value="GFO61723.1"/>
    <property type="molecule type" value="Genomic_DNA"/>
</dbReference>
<sequence length="133" mass="14435">MNVAGKLVVVLCCGGFMLFPMTCLAAGNKANTIPLVEMLQQNKAKVSTDQKSIIDLKGEVLANQTPTPVLKKRDPMNSVLDAAKDKDAKTTLIVNCNKKCAMVTRHCYLDDIGNTICLNVCDKESLVCEEMAN</sequence>